<dbReference type="InterPro" id="IPR051333">
    <property type="entry name" value="CLIP_Serine_Protease"/>
</dbReference>
<evidence type="ECO:0000256" key="1">
    <source>
        <dbReference type="SAM" id="SignalP"/>
    </source>
</evidence>
<accession>A0A9R0F045</accession>
<dbReference type="InterPro" id="IPR001254">
    <property type="entry name" value="Trypsin_dom"/>
</dbReference>
<dbReference type="SMART" id="SM00020">
    <property type="entry name" value="Tryp_SPc"/>
    <property type="match status" value="1"/>
</dbReference>
<keyword evidence="3" id="KW-1185">Reference proteome</keyword>
<reference evidence="4" key="1">
    <citation type="submission" date="2025-08" db="UniProtKB">
        <authorList>
            <consortium name="RefSeq"/>
        </authorList>
    </citation>
    <scope>IDENTIFICATION</scope>
    <source>
        <tissue evidence="4">Whole larval tissue</tissue>
    </source>
</reference>
<dbReference type="SUPFAM" id="SSF50494">
    <property type="entry name" value="Trypsin-like serine proteases"/>
    <property type="match status" value="1"/>
</dbReference>
<dbReference type="OrthoDB" id="6924245at2759"/>
<dbReference type="Gene3D" id="2.40.10.10">
    <property type="entry name" value="Trypsin-like serine proteases"/>
    <property type="match status" value="1"/>
</dbReference>
<organism evidence="3 4">
    <name type="scientific">Spodoptera frugiperda</name>
    <name type="common">Fall armyworm</name>
    <dbReference type="NCBI Taxonomy" id="7108"/>
    <lineage>
        <taxon>Eukaryota</taxon>
        <taxon>Metazoa</taxon>
        <taxon>Ecdysozoa</taxon>
        <taxon>Arthropoda</taxon>
        <taxon>Hexapoda</taxon>
        <taxon>Insecta</taxon>
        <taxon>Pterygota</taxon>
        <taxon>Neoptera</taxon>
        <taxon>Endopterygota</taxon>
        <taxon>Lepidoptera</taxon>
        <taxon>Glossata</taxon>
        <taxon>Ditrysia</taxon>
        <taxon>Noctuoidea</taxon>
        <taxon>Noctuidae</taxon>
        <taxon>Amphipyrinae</taxon>
        <taxon>Spodoptera</taxon>
    </lineage>
</organism>
<evidence type="ECO:0000313" key="3">
    <source>
        <dbReference type="Proteomes" id="UP000829999"/>
    </source>
</evidence>
<dbReference type="PANTHER" id="PTHR24260">
    <property type="match status" value="1"/>
</dbReference>
<dbReference type="InterPro" id="IPR043504">
    <property type="entry name" value="Peptidase_S1_PA_chymotrypsin"/>
</dbReference>
<dbReference type="Proteomes" id="UP000829999">
    <property type="component" value="Chromosome 14"/>
</dbReference>
<dbReference type="InterPro" id="IPR009003">
    <property type="entry name" value="Peptidase_S1_PA"/>
</dbReference>
<sequence length="290" mass="31946">MRRTLTGTLVLLFLAVETSATRCDEATTAQVAEGNFGQSGVFNWLGVLKVQSYDNKKVTTALTGIVLVTAKHVLANADDVVRIPRHLFESNTKAMFMPAKGVEWTAPAKSYSTHPEYEYTTVNTIAIVELDVEDVTDFPLNPICLPSPSSSAPHQSSKFLYLTGFTDENRVLQKVIYKIQYLDESVCDEFYNRVGLPTRNSQPTSYVCGYATRNGSTHCAWDNGMALVSNASEGIFYLLGFGVRGPGCAAPARFIDVFPFLPWIAATTTEPEEMYDAPDYGHSVDQLEPI</sequence>
<name>A0A9R0F045_SPOFR</name>
<dbReference type="AlphaFoldDB" id="A0A9R0F045"/>
<feature type="chain" id="PRO_5040418631" evidence="1">
    <location>
        <begin position="21"/>
        <end position="290"/>
    </location>
</feature>
<dbReference type="GO" id="GO:0006508">
    <property type="term" value="P:proteolysis"/>
    <property type="evidence" value="ECO:0007669"/>
    <property type="project" value="InterPro"/>
</dbReference>
<protein>
    <submittedName>
        <fullName evidence="4">Clotting factor B isoform X1</fullName>
    </submittedName>
</protein>
<feature type="domain" description="Peptidase S1" evidence="2">
    <location>
        <begin position="31"/>
        <end position="269"/>
    </location>
</feature>
<evidence type="ECO:0000259" key="2">
    <source>
        <dbReference type="PROSITE" id="PS50240"/>
    </source>
</evidence>
<dbReference type="RefSeq" id="XP_050554405.1">
    <property type="nucleotide sequence ID" value="XM_050698448.1"/>
</dbReference>
<gene>
    <name evidence="4" type="primary">LOC118279086</name>
</gene>
<feature type="signal peptide" evidence="1">
    <location>
        <begin position="1"/>
        <end position="20"/>
    </location>
</feature>
<keyword evidence="1" id="KW-0732">Signal</keyword>
<dbReference type="GeneID" id="118279086"/>
<dbReference type="PANTHER" id="PTHR24260:SF132">
    <property type="entry name" value="PEPTIDASE S1 DOMAIN-CONTAINING PROTEIN"/>
    <property type="match status" value="1"/>
</dbReference>
<dbReference type="GO" id="GO:0004252">
    <property type="term" value="F:serine-type endopeptidase activity"/>
    <property type="evidence" value="ECO:0007669"/>
    <property type="project" value="InterPro"/>
</dbReference>
<evidence type="ECO:0000313" key="4">
    <source>
        <dbReference type="RefSeq" id="XP_050554405.1"/>
    </source>
</evidence>
<dbReference type="PROSITE" id="PS50240">
    <property type="entry name" value="TRYPSIN_DOM"/>
    <property type="match status" value="1"/>
</dbReference>
<proteinExistence type="predicted"/>
<dbReference type="Pfam" id="PF00089">
    <property type="entry name" value="Trypsin"/>
    <property type="match status" value="1"/>
</dbReference>